<feature type="domain" description="Surface lipoprotein assembly modifier N-terminal TPR repeats region" evidence="11">
    <location>
        <begin position="66"/>
        <end position="170"/>
    </location>
</feature>
<dbReference type="KEGG" id="nwe:SAMEA3174300_0498"/>
<evidence type="ECO:0000256" key="3">
    <source>
        <dbReference type="ARBA" id="ARBA00022692"/>
    </source>
</evidence>
<dbReference type="OrthoDB" id="8606547at2"/>
<dbReference type="Pfam" id="PF24575">
    <property type="entry name" value="TPR_Slam"/>
    <property type="match status" value="1"/>
</dbReference>
<feature type="region of interest" description="Disordered" evidence="8">
    <location>
        <begin position="36"/>
        <end position="63"/>
    </location>
</feature>
<reference evidence="12 13" key="1">
    <citation type="submission" date="2018-12" db="EMBL/GenBank/DDBJ databases">
        <authorList>
            <consortium name="Pathogen Informatics"/>
        </authorList>
    </citation>
    <scope>NUCLEOTIDE SEQUENCE [LARGE SCALE GENOMIC DNA]</scope>
    <source>
        <strain evidence="12 13">NCTC12742</strain>
    </source>
</reference>
<evidence type="ECO:0000256" key="8">
    <source>
        <dbReference type="SAM" id="MobiDB-lite"/>
    </source>
</evidence>
<dbReference type="Gene3D" id="1.25.40.10">
    <property type="entry name" value="Tetratricopeptide repeat domain"/>
    <property type="match status" value="1"/>
</dbReference>
<evidence type="ECO:0000256" key="4">
    <source>
        <dbReference type="ARBA" id="ARBA00022729"/>
    </source>
</evidence>
<evidence type="ECO:0000256" key="9">
    <source>
        <dbReference type="SAM" id="SignalP"/>
    </source>
</evidence>
<feature type="chain" id="PRO_5018526965" evidence="9">
    <location>
        <begin position="26"/>
        <end position="482"/>
    </location>
</feature>
<dbReference type="Proteomes" id="UP000272771">
    <property type="component" value="Chromosome"/>
</dbReference>
<proteinExistence type="inferred from homology"/>
<accession>A0A3S5F9W2</accession>
<comment type="similarity">
    <text evidence="7">Belongs to the Slam family.</text>
</comment>
<evidence type="ECO:0000313" key="13">
    <source>
        <dbReference type="Proteomes" id="UP000272771"/>
    </source>
</evidence>
<comment type="subcellular location">
    <subcellularLocation>
        <location evidence="1">Cell outer membrane</location>
        <topology evidence="1">Multi-pass membrane protein</topology>
    </subcellularLocation>
</comment>
<evidence type="ECO:0000256" key="1">
    <source>
        <dbReference type="ARBA" id="ARBA00004571"/>
    </source>
</evidence>
<dbReference type="EMBL" id="LR134533">
    <property type="protein sequence ID" value="VEJ52031.1"/>
    <property type="molecule type" value="Genomic_DNA"/>
</dbReference>
<dbReference type="AlphaFoldDB" id="A0A3S5F9W2"/>
<protein>
    <submittedName>
        <fullName evidence="12">Outer membrane protein OmpU</fullName>
    </submittedName>
</protein>
<keyword evidence="6" id="KW-0998">Cell outer membrane</keyword>
<evidence type="ECO:0000256" key="5">
    <source>
        <dbReference type="ARBA" id="ARBA00023136"/>
    </source>
</evidence>
<dbReference type="InterPro" id="IPR007655">
    <property type="entry name" value="Slam_C"/>
</dbReference>
<dbReference type="SUPFAM" id="SSF48452">
    <property type="entry name" value="TPR-like"/>
    <property type="match status" value="1"/>
</dbReference>
<dbReference type="GO" id="GO:0009279">
    <property type="term" value="C:cell outer membrane"/>
    <property type="evidence" value="ECO:0007669"/>
    <property type="project" value="UniProtKB-SubCell"/>
</dbReference>
<dbReference type="InterPro" id="IPR011990">
    <property type="entry name" value="TPR-like_helical_dom_sf"/>
</dbReference>
<dbReference type="RefSeq" id="WP_004284983.1">
    <property type="nucleotide sequence ID" value="NZ_CAUJRG010000021.1"/>
</dbReference>
<keyword evidence="4 9" id="KW-0732">Signal</keyword>
<dbReference type="STRING" id="28091.SAMEA3174300_00498"/>
<evidence type="ECO:0000313" key="12">
    <source>
        <dbReference type="EMBL" id="VEJ52031.1"/>
    </source>
</evidence>
<evidence type="ECO:0000256" key="7">
    <source>
        <dbReference type="ARBA" id="ARBA00023609"/>
    </source>
</evidence>
<dbReference type="Pfam" id="PF04575">
    <property type="entry name" value="SlipAM"/>
    <property type="match status" value="1"/>
</dbReference>
<evidence type="ECO:0000259" key="10">
    <source>
        <dbReference type="Pfam" id="PF04575"/>
    </source>
</evidence>
<evidence type="ECO:0000256" key="6">
    <source>
        <dbReference type="ARBA" id="ARBA00023237"/>
    </source>
</evidence>
<evidence type="ECO:0000256" key="2">
    <source>
        <dbReference type="ARBA" id="ARBA00022452"/>
    </source>
</evidence>
<keyword evidence="3" id="KW-0812">Transmembrane</keyword>
<feature type="signal peptide" evidence="9">
    <location>
        <begin position="1"/>
        <end position="25"/>
    </location>
</feature>
<keyword evidence="13" id="KW-1185">Reference proteome</keyword>
<sequence length="482" mass="55207">MFSSSLIRKIAVSASLAVFALPVYAEDVKPQPKPVEPEGHFNVTTPVNRPANVPEGLEKKREQASIDISEEELLQRPDLLKRALISSVLFSNVEGVKVLLPLYKQLPEKKDELLMKISEAMIARSEGEYEQAIRQYREALQQNGDLQFARIALAQALFENHADKSAEAEFQKIKQLPDAPKQIVNMADNYLKALDERKSWQFNVDANYVRDNNINNATGKRQIKDGKGTWTLPKAESAQGIAYNVGASKNWRLADNYALRTELDGYGKFYWDNHKYDDLTVRAGIGGVYQTARLEASLQPFFERRWYGTEKYSKEKGLRAAAQYWVTPKHKMYVAAEAGDQRHERRKHLDGKNYTASATWLFVPNNRQYWTLGADWARKEAKDRSDAYRRSGARVGWTQQWQKHLTTSMSLGYAVRNYEAADIFQVVRKDKEYSASLAVSHKRLSFKGVTPKLVGVWQKTKSNHPFYGHEKSNVYIQLNKNF</sequence>
<gene>
    <name evidence="12" type="ORF">NCTC12742_01944</name>
</gene>
<evidence type="ECO:0000259" key="11">
    <source>
        <dbReference type="Pfam" id="PF24575"/>
    </source>
</evidence>
<name>A0A3S5F9W2_9NEIS</name>
<keyword evidence="2" id="KW-1134">Transmembrane beta strand</keyword>
<organism evidence="12 13">
    <name type="scientific">Neisseria weaveri</name>
    <dbReference type="NCBI Taxonomy" id="28091"/>
    <lineage>
        <taxon>Bacteria</taxon>
        <taxon>Pseudomonadati</taxon>
        <taxon>Pseudomonadota</taxon>
        <taxon>Betaproteobacteria</taxon>
        <taxon>Neisseriales</taxon>
        <taxon>Neisseriaceae</taxon>
        <taxon>Neisseria</taxon>
    </lineage>
</organism>
<feature type="domain" description="Surface lipoprotein assembly modifier C-terminal" evidence="10">
    <location>
        <begin position="200"/>
        <end position="482"/>
    </location>
</feature>
<keyword evidence="5" id="KW-0472">Membrane</keyword>
<dbReference type="InterPro" id="IPR057556">
    <property type="entry name" value="TPR_Slam"/>
</dbReference>